<dbReference type="EMBL" id="CM047945">
    <property type="protein sequence ID" value="KAI9898212.1"/>
    <property type="molecule type" value="Genomic_DNA"/>
</dbReference>
<name>A0ACC0UVS7_9HYPO</name>
<reference evidence="1" key="1">
    <citation type="submission" date="2022-10" db="EMBL/GenBank/DDBJ databases">
        <title>Complete Genome of Trichothecium roseum strain YXFP-22015, a Plant Pathogen Isolated from Citrus.</title>
        <authorList>
            <person name="Wang Y."/>
            <person name="Zhu L."/>
        </authorList>
    </citation>
    <scope>NUCLEOTIDE SEQUENCE</scope>
    <source>
        <strain evidence="1">YXFP-22015</strain>
    </source>
</reference>
<keyword evidence="2" id="KW-1185">Reference proteome</keyword>
<gene>
    <name evidence="1" type="ORF">N3K66_006572</name>
</gene>
<proteinExistence type="predicted"/>
<comment type="caution">
    <text evidence="1">The sequence shown here is derived from an EMBL/GenBank/DDBJ whole genome shotgun (WGS) entry which is preliminary data.</text>
</comment>
<protein>
    <submittedName>
        <fullName evidence="1">Uncharacterized protein</fullName>
    </submittedName>
</protein>
<dbReference type="Proteomes" id="UP001163324">
    <property type="component" value="Chromosome 6"/>
</dbReference>
<sequence>MAEAATATTQPQTESVTTAPTTYNHSVPLKYADPRSLPSFPSTGLAPDSAAASAAATLGWQNQKSIELWKPDKLSSASAAAVLAKDYKMAPQWEPTPAAAGQKAALLAVGSASSALKRQSSTPSPKGQHDGWGNSAATQAFHASRQQSTSGRTSTPLSHGNTAATQAFNASRSTSTRNVPQPTSSPSQSDKSLMAAKGAMAMRRPRASSTPIEPRDHETSAARSKRTANALNGASIAHRASMRGRPTAEGGGAVPVTTMTRNMFTSHPPVKPEVDEATDAERLHQSAVEMAKKMYNRQQEMIEQAKVAHPDDPEKHQPTYLSLQDAAYKQAQERLAKLQDEHIKNRDMQEYYGNAQALPRRRFTVTNKLRRKNSDDSFDDRRESEKIRQQMSMFSTKLSEVDKNKRQQDRDALMAAAQRNVKARLQGMDEKVYNETGKVNPTMLSDWEVRAQQTARERHEVRVENKGKVNIGGGMYMNPDEVNAIATKRMQPVLDDINEKAEAERERQIALKLEEEAKQAELERQRERDREVKTLQRQARDEERQDTKAKKLQAKEDARLRKEEEKMAKAEQKKQAKGDRRRSKHDSGTSGLAAAAHDDDHVPEHEAPEATPISPARETHEPVQEQPTIEESKVSHEREPTPSPGVTASAAPALATRGAEPAAPEVGQSRFSESAAGERHGSTDEPRKSRSKVKGWLQKHFHRNSTAESGETVEEDEKARKPGKIEKLDKSEKRRSFFGGRGLRKSQLNGSTASLERRDSSMRDLAMAGRSGTDPTPTNDVASLAPAVQDAHGVSPLSSNEDIMGSASRPMRQGGGGFALHKHLVDRTQRGSMNSRFREVM</sequence>
<organism evidence="1 2">
    <name type="scientific">Trichothecium roseum</name>
    <dbReference type="NCBI Taxonomy" id="47278"/>
    <lineage>
        <taxon>Eukaryota</taxon>
        <taxon>Fungi</taxon>
        <taxon>Dikarya</taxon>
        <taxon>Ascomycota</taxon>
        <taxon>Pezizomycotina</taxon>
        <taxon>Sordariomycetes</taxon>
        <taxon>Hypocreomycetidae</taxon>
        <taxon>Hypocreales</taxon>
        <taxon>Hypocreales incertae sedis</taxon>
        <taxon>Trichothecium</taxon>
    </lineage>
</organism>
<evidence type="ECO:0000313" key="1">
    <source>
        <dbReference type="EMBL" id="KAI9898212.1"/>
    </source>
</evidence>
<evidence type="ECO:0000313" key="2">
    <source>
        <dbReference type="Proteomes" id="UP001163324"/>
    </source>
</evidence>
<accession>A0ACC0UVS7</accession>